<evidence type="ECO:0000256" key="3">
    <source>
        <dbReference type="ARBA" id="ARBA00022475"/>
    </source>
</evidence>
<evidence type="ECO:0000256" key="1">
    <source>
        <dbReference type="ARBA" id="ARBA00004429"/>
    </source>
</evidence>
<comment type="similarity">
    <text evidence="8">Belongs to the binding-protein-dependent transport system permease family.</text>
</comment>
<evidence type="ECO:0000256" key="8">
    <source>
        <dbReference type="RuleBase" id="RU363032"/>
    </source>
</evidence>
<dbReference type="InterPro" id="IPR035906">
    <property type="entry name" value="MetI-like_sf"/>
</dbReference>
<proteinExistence type="inferred from homology"/>
<evidence type="ECO:0000313" key="10">
    <source>
        <dbReference type="EMBL" id="GLS19100.1"/>
    </source>
</evidence>
<protein>
    <submittedName>
        <fullName evidence="10">Phosphonate ABC transporter permease</fullName>
    </submittedName>
</protein>
<accession>A0ABQ6CG29</accession>
<evidence type="ECO:0000313" key="11">
    <source>
        <dbReference type="Proteomes" id="UP001156882"/>
    </source>
</evidence>
<keyword evidence="3" id="KW-1003">Cell membrane</keyword>
<keyword evidence="5 8" id="KW-0812">Transmembrane</keyword>
<feature type="domain" description="ABC transmembrane type-1" evidence="9">
    <location>
        <begin position="65"/>
        <end position="253"/>
    </location>
</feature>
<dbReference type="InterPro" id="IPR000515">
    <property type="entry name" value="MetI-like"/>
</dbReference>
<dbReference type="EMBL" id="BSPC01000018">
    <property type="protein sequence ID" value="GLS19100.1"/>
    <property type="molecule type" value="Genomic_DNA"/>
</dbReference>
<dbReference type="PROSITE" id="PS50928">
    <property type="entry name" value="ABC_TM1"/>
    <property type="match status" value="1"/>
</dbReference>
<keyword evidence="2 8" id="KW-0813">Transport</keyword>
<evidence type="ECO:0000256" key="4">
    <source>
        <dbReference type="ARBA" id="ARBA00022519"/>
    </source>
</evidence>
<feature type="transmembrane region" description="Helical" evidence="8">
    <location>
        <begin position="234"/>
        <end position="255"/>
    </location>
</feature>
<dbReference type="PANTHER" id="PTHR43357:SF4">
    <property type="entry name" value="INNER MEMBRANE ABC TRANSPORTER PERMEASE PROTEIN YDCV"/>
    <property type="match status" value="1"/>
</dbReference>
<reference evidence="11" key="1">
    <citation type="journal article" date="2019" name="Int. J. Syst. Evol. Microbiol.">
        <title>The Global Catalogue of Microorganisms (GCM) 10K type strain sequencing project: providing services to taxonomists for standard genome sequencing and annotation.</title>
        <authorList>
            <consortium name="The Broad Institute Genomics Platform"/>
            <consortium name="The Broad Institute Genome Sequencing Center for Infectious Disease"/>
            <person name="Wu L."/>
            <person name="Ma J."/>
        </authorList>
    </citation>
    <scope>NUCLEOTIDE SEQUENCE [LARGE SCALE GENOMIC DNA]</scope>
    <source>
        <strain evidence="11">NBRC 101365</strain>
    </source>
</reference>
<comment type="caution">
    <text evidence="10">The sequence shown here is derived from an EMBL/GenBank/DDBJ whole genome shotgun (WGS) entry which is preliminary data.</text>
</comment>
<evidence type="ECO:0000256" key="6">
    <source>
        <dbReference type="ARBA" id="ARBA00022989"/>
    </source>
</evidence>
<dbReference type="CDD" id="cd06261">
    <property type="entry name" value="TM_PBP2"/>
    <property type="match status" value="1"/>
</dbReference>
<keyword evidence="6 8" id="KW-1133">Transmembrane helix</keyword>
<feature type="transmembrane region" description="Helical" evidence="8">
    <location>
        <begin position="100"/>
        <end position="123"/>
    </location>
</feature>
<name>A0ABQ6CG29_9HYPH</name>
<keyword evidence="7 8" id="KW-0472">Membrane</keyword>
<feature type="transmembrane region" description="Helical" evidence="8">
    <location>
        <begin position="12"/>
        <end position="37"/>
    </location>
</feature>
<keyword evidence="11" id="KW-1185">Reference proteome</keyword>
<dbReference type="Pfam" id="PF00528">
    <property type="entry name" value="BPD_transp_1"/>
    <property type="match status" value="1"/>
</dbReference>
<comment type="subcellular location">
    <subcellularLocation>
        <location evidence="1">Cell inner membrane</location>
        <topology evidence="1">Multi-pass membrane protein</topology>
    </subcellularLocation>
    <subcellularLocation>
        <location evidence="8">Cell membrane</location>
        <topology evidence="8">Multi-pass membrane protein</topology>
    </subcellularLocation>
</comment>
<dbReference type="Proteomes" id="UP001156882">
    <property type="component" value="Unassembled WGS sequence"/>
</dbReference>
<dbReference type="PANTHER" id="PTHR43357">
    <property type="entry name" value="INNER MEMBRANE ABC TRANSPORTER PERMEASE PROTEIN YDCV"/>
    <property type="match status" value="1"/>
</dbReference>
<gene>
    <name evidence="10" type="ORF">GCM10007874_21170</name>
</gene>
<evidence type="ECO:0000256" key="5">
    <source>
        <dbReference type="ARBA" id="ARBA00022692"/>
    </source>
</evidence>
<feature type="transmembrane region" description="Helical" evidence="8">
    <location>
        <begin position="188"/>
        <end position="214"/>
    </location>
</feature>
<evidence type="ECO:0000256" key="2">
    <source>
        <dbReference type="ARBA" id="ARBA00022448"/>
    </source>
</evidence>
<evidence type="ECO:0000259" key="9">
    <source>
        <dbReference type="PROSITE" id="PS50928"/>
    </source>
</evidence>
<dbReference type="RefSeq" id="WP_284311978.1">
    <property type="nucleotide sequence ID" value="NZ_BSPC01000018.1"/>
</dbReference>
<evidence type="ECO:0000256" key="7">
    <source>
        <dbReference type="ARBA" id="ARBA00023136"/>
    </source>
</evidence>
<dbReference type="SUPFAM" id="SSF161098">
    <property type="entry name" value="MetI-like"/>
    <property type="match status" value="1"/>
</dbReference>
<organism evidence="10 11">
    <name type="scientific">Labrys miyagiensis</name>
    <dbReference type="NCBI Taxonomy" id="346912"/>
    <lineage>
        <taxon>Bacteria</taxon>
        <taxon>Pseudomonadati</taxon>
        <taxon>Pseudomonadota</taxon>
        <taxon>Alphaproteobacteria</taxon>
        <taxon>Hyphomicrobiales</taxon>
        <taxon>Xanthobacteraceae</taxon>
        <taxon>Labrys</taxon>
    </lineage>
</organism>
<sequence length="266" mass="28012">MLVWSRSGRVVIWAFGALLLTILFLAPLAVILMASFAEQWNGVMPTGVTLENYGDVFTGANGDAVWASLVTALLASLLALATGTWAALALRLQGEGLQKLLGLLFFIPSAVPSVSVGLGLLVAFSQRPILLNGTIAIVIVAHFVLISAFTFGNVSAGLSRLAPDYEQVASCLGARPAYRLWHVTLPLIAPYLIAAFGLSFALSMGELGATVMVYPPGWVTLPVAIFSQTDRGAIFSGAALTMVLVAATLLLLVGLERVPMRASTNR</sequence>
<dbReference type="Gene3D" id="1.10.3720.10">
    <property type="entry name" value="MetI-like"/>
    <property type="match status" value="1"/>
</dbReference>
<keyword evidence="4" id="KW-0997">Cell inner membrane</keyword>
<feature type="transmembrane region" description="Helical" evidence="8">
    <location>
        <begin position="64"/>
        <end position="88"/>
    </location>
</feature>
<feature type="transmembrane region" description="Helical" evidence="8">
    <location>
        <begin position="129"/>
        <end position="151"/>
    </location>
</feature>